<dbReference type="EMBL" id="FOSR01000008">
    <property type="protein sequence ID" value="SFK87201.1"/>
    <property type="molecule type" value="Genomic_DNA"/>
</dbReference>
<organism evidence="1 2">
    <name type="scientific">Rhodanobacter glycinis</name>
    <dbReference type="NCBI Taxonomy" id="582702"/>
    <lineage>
        <taxon>Bacteria</taxon>
        <taxon>Pseudomonadati</taxon>
        <taxon>Pseudomonadota</taxon>
        <taxon>Gammaproteobacteria</taxon>
        <taxon>Lysobacterales</taxon>
        <taxon>Rhodanobacteraceae</taxon>
        <taxon>Rhodanobacter</taxon>
    </lineage>
</organism>
<evidence type="ECO:0000313" key="2">
    <source>
        <dbReference type="Proteomes" id="UP000198725"/>
    </source>
</evidence>
<proteinExistence type="predicted"/>
<name>A0A1I4D5B7_9GAMM</name>
<accession>A0A1I4D5B7</accession>
<reference evidence="2" key="1">
    <citation type="submission" date="2016-10" db="EMBL/GenBank/DDBJ databases">
        <authorList>
            <person name="Varghese N."/>
            <person name="Submissions S."/>
        </authorList>
    </citation>
    <scope>NUCLEOTIDE SEQUENCE [LARGE SCALE GENOMIC DNA]</scope>
    <source>
        <strain evidence="2">MO64</strain>
    </source>
</reference>
<dbReference type="Proteomes" id="UP000198725">
    <property type="component" value="Unassembled WGS sequence"/>
</dbReference>
<evidence type="ECO:0000313" key="1">
    <source>
        <dbReference type="EMBL" id="SFK87201.1"/>
    </source>
</evidence>
<protein>
    <submittedName>
        <fullName evidence="1">Uncharacterized protein</fullName>
    </submittedName>
</protein>
<sequence>MNHATVVLMGLLFVAAGYLSYRHYVNAKALLYDWAQANRFRILHARRGMFLPLSMMFTTSRYQVVYHVSLYDESTHRIRTAWVRLGTRYWGVMDGDAIDVKWEDAG</sequence>
<gene>
    <name evidence="1" type="ORF">SAMN05192579_10823</name>
</gene>
<dbReference type="RefSeq" id="WP_008208153.1">
    <property type="nucleotide sequence ID" value="NZ_FOSR01000008.1"/>
</dbReference>
<dbReference type="AlphaFoldDB" id="A0A1I4D5B7"/>
<keyword evidence="2" id="KW-1185">Reference proteome</keyword>